<dbReference type="SUPFAM" id="SSF53474">
    <property type="entry name" value="alpha/beta-Hydrolases"/>
    <property type="match status" value="1"/>
</dbReference>
<dbReference type="InterPro" id="IPR001375">
    <property type="entry name" value="Peptidase_S9_cat"/>
</dbReference>
<dbReference type="GO" id="GO:0006508">
    <property type="term" value="P:proteolysis"/>
    <property type="evidence" value="ECO:0007669"/>
    <property type="project" value="InterPro"/>
</dbReference>
<gene>
    <name evidence="3" type="ORF">LTR62_000937</name>
</gene>
<protein>
    <recommendedName>
        <fullName evidence="2">Peptidase S9 prolyl oligopeptidase catalytic domain-containing protein</fullName>
    </recommendedName>
</protein>
<evidence type="ECO:0000313" key="3">
    <source>
        <dbReference type="EMBL" id="KAK5107656.1"/>
    </source>
</evidence>
<accession>A0AAN7YC22</accession>
<dbReference type="Pfam" id="PF00326">
    <property type="entry name" value="Peptidase_S9"/>
    <property type="match status" value="1"/>
</dbReference>
<dbReference type="PANTHER" id="PTHR43037">
    <property type="entry name" value="UNNAMED PRODUCT-RELATED"/>
    <property type="match status" value="1"/>
</dbReference>
<dbReference type="PANTHER" id="PTHR43037:SF4">
    <property type="entry name" value="PEPTIDASE S9 PROLYL OLIGOPEPTIDASE CATALYTIC DOMAIN-CONTAINING PROTEIN"/>
    <property type="match status" value="1"/>
</dbReference>
<dbReference type="Proteomes" id="UP001310890">
    <property type="component" value="Unassembled WGS sequence"/>
</dbReference>
<organism evidence="3 4">
    <name type="scientific">Meristemomyces frigidus</name>
    <dbReference type="NCBI Taxonomy" id="1508187"/>
    <lineage>
        <taxon>Eukaryota</taxon>
        <taxon>Fungi</taxon>
        <taxon>Dikarya</taxon>
        <taxon>Ascomycota</taxon>
        <taxon>Pezizomycotina</taxon>
        <taxon>Dothideomycetes</taxon>
        <taxon>Dothideomycetidae</taxon>
        <taxon>Mycosphaerellales</taxon>
        <taxon>Teratosphaeriaceae</taxon>
        <taxon>Meristemomyces</taxon>
    </lineage>
</organism>
<reference evidence="3" key="1">
    <citation type="submission" date="2023-08" db="EMBL/GenBank/DDBJ databases">
        <title>Black Yeasts Isolated from many extreme environments.</title>
        <authorList>
            <person name="Coleine C."/>
            <person name="Stajich J.E."/>
            <person name="Selbmann L."/>
        </authorList>
    </citation>
    <scope>NUCLEOTIDE SEQUENCE</scope>
    <source>
        <strain evidence="3">CCFEE 5401</strain>
    </source>
</reference>
<dbReference type="EMBL" id="JAVRRL010000112">
    <property type="protein sequence ID" value="KAK5107656.1"/>
    <property type="molecule type" value="Genomic_DNA"/>
</dbReference>
<dbReference type="InterPro" id="IPR029058">
    <property type="entry name" value="AB_hydrolase_fold"/>
</dbReference>
<sequence>MTRTCRADRCTEAVWGVDPLELWGGFRAFQYDEDAIFKTSLGFNATTGWSKTKISFPYPPPTQQATAALTVDFPDVDWDALQDVYGWPALQWQAWARGTLHVRGQGSITLALHTEHALEVWVDDEHYFGGDMYGYGRAAATLHLDSGSHTIDIRLVRDVRAQGAVDQPTLDVKLRVQALGPMLNLVKPDNNDVHQGVLMPDIVGGNYGSLASSYGSVTLRNDALQDVTIVDLQATYNQCETELVSKEPITFVPGQTRPVAFRIACAPPIVGRGALTMTVRYIKPTSRIPQAVFMSTWPSVRELHEPHKITYLHPGGMVSYAVLQPPSPSAPCELENNAKAPVMLVLHGAGLEADDERVRTSLDELSDICAWILFPTGVTPWSGDDWHTWGLADVEAAIAAIPTWIEENDWTGVGVDVNRWLVTGHSNGGQGAWHILTHRPDNVIAAAPLSGYSSIQNYVPYTMWRPAEPAKVALLQGALNSYRHELLLESAKDIPILQQHGGDDDNVSPFHSRQLNWLLENAAGVTSTYNEIPGKPHWWDGVFTTEPLKHFYRQQLDAEALAVQADFLISRQDFAAISAGNGDMGPKNGVQILQIRAPGRLGKVHITHDPIAKTCAFETTNVLSFQLPKQFEGCAAYFIDGQNLHLSIAQDDVSSPFTIMTYSDNVWQQISDHPENMPPRQGRQQGTVNAILRTRDAFQIVSASPAAKAIALQVSRNLCQYFGADTVITEHHLEAISSQTGNIITVALGNQLPSDTAAPDLHFPFSIQNNKLQIRDIDGTQQIYPFTKDLGAIWLRPLPNERLELVIWGAGEKGLETAARLAPLMTGSGQPDFVVVNHKMLFQGLEGVLALGYFDSWWNISRNAFFT</sequence>
<feature type="domain" description="Peptidase S9 prolyl oligopeptidase catalytic" evidence="2">
    <location>
        <begin position="386"/>
        <end position="539"/>
    </location>
</feature>
<name>A0AAN7YC22_9PEZI</name>
<evidence type="ECO:0000256" key="1">
    <source>
        <dbReference type="ARBA" id="ARBA00022729"/>
    </source>
</evidence>
<comment type="caution">
    <text evidence="3">The sequence shown here is derived from an EMBL/GenBank/DDBJ whole genome shotgun (WGS) entry which is preliminary data.</text>
</comment>
<keyword evidence="1" id="KW-0732">Signal</keyword>
<evidence type="ECO:0000313" key="4">
    <source>
        <dbReference type="Proteomes" id="UP001310890"/>
    </source>
</evidence>
<proteinExistence type="predicted"/>
<dbReference type="InterPro" id="IPR050955">
    <property type="entry name" value="Plant_Biomass_Hydrol_Est"/>
</dbReference>
<evidence type="ECO:0000259" key="2">
    <source>
        <dbReference type="Pfam" id="PF00326"/>
    </source>
</evidence>
<dbReference type="GO" id="GO:0008236">
    <property type="term" value="F:serine-type peptidase activity"/>
    <property type="evidence" value="ECO:0007669"/>
    <property type="project" value="InterPro"/>
</dbReference>
<dbReference type="Gene3D" id="3.40.50.1820">
    <property type="entry name" value="alpha/beta hydrolase"/>
    <property type="match status" value="1"/>
</dbReference>
<dbReference type="AlphaFoldDB" id="A0AAN7YC22"/>